<dbReference type="SUPFAM" id="SSF88659">
    <property type="entry name" value="Sigma3 and sigma4 domains of RNA polymerase sigma factors"/>
    <property type="match status" value="1"/>
</dbReference>
<dbReference type="Gene3D" id="1.10.1740.10">
    <property type="match status" value="1"/>
</dbReference>
<gene>
    <name evidence="2" type="ORF">SAMN05216179_0497</name>
</gene>
<dbReference type="AlphaFoldDB" id="A0A1M7JWK9"/>
<dbReference type="InterPro" id="IPR013325">
    <property type="entry name" value="RNA_pol_sigma_r2"/>
</dbReference>
<reference evidence="2 3" key="1">
    <citation type="submission" date="2016-11" db="EMBL/GenBank/DDBJ databases">
        <authorList>
            <person name="Jaros S."/>
            <person name="Januszkiewicz K."/>
            <person name="Wedrychowicz H."/>
        </authorList>
    </citation>
    <scope>NUCLEOTIDE SEQUENCE [LARGE SCALE GENOMIC DNA]</scope>
    <source>
        <strain evidence="2 3">CGMCC 1.10681</strain>
    </source>
</reference>
<dbReference type="InterPro" id="IPR013324">
    <property type="entry name" value="RNA_pol_sigma_r3/r4-like"/>
</dbReference>
<dbReference type="Pfam" id="PF04297">
    <property type="entry name" value="UPF0122"/>
    <property type="match status" value="1"/>
</dbReference>
<organism evidence="2 3">
    <name type="scientific">Gracilibacillus kekensis</name>
    <dbReference type="NCBI Taxonomy" id="1027249"/>
    <lineage>
        <taxon>Bacteria</taxon>
        <taxon>Bacillati</taxon>
        <taxon>Bacillota</taxon>
        <taxon>Bacilli</taxon>
        <taxon>Bacillales</taxon>
        <taxon>Bacillaceae</taxon>
        <taxon>Gracilibacillus</taxon>
    </lineage>
</organism>
<dbReference type="STRING" id="1027249.SAMN05216179_0497"/>
<proteinExistence type="predicted"/>
<sequence length="165" mass="19971">MQSIESVLQEYDRMIHHLIHKYKIRDTEGDFFQEGLIAIWHAYQTYDESKSKFSTYVYYCIARRFLNKIQKDNRENDQLQSWLNQITTDDFVTEMELDVDTQMLTDIQKVLSQKQWCWFVEFILRDQAVQDIAEKYEVTNNAVKNWGKLARPKIQQVLRVKEYVE</sequence>
<dbReference type="GO" id="GO:0006352">
    <property type="term" value="P:DNA-templated transcription initiation"/>
    <property type="evidence" value="ECO:0007669"/>
    <property type="project" value="InterPro"/>
</dbReference>
<evidence type="ECO:0000313" key="3">
    <source>
        <dbReference type="Proteomes" id="UP000184184"/>
    </source>
</evidence>
<accession>A0A1M7JWK9</accession>
<dbReference type="NCBIfam" id="TIGR02937">
    <property type="entry name" value="sigma70-ECF"/>
    <property type="match status" value="1"/>
</dbReference>
<dbReference type="SUPFAM" id="SSF88946">
    <property type="entry name" value="Sigma2 domain of RNA polymerase sigma factors"/>
    <property type="match status" value="1"/>
</dbReference>
<dbReference type="EMBL" id="FRCZ01000001">
    <property type="protein sequence ID" value="SHM57374.1"/>
    <property type="molecule type" value="Genomic_DNA"/>
</dbReference>
<dbReference type="InterPro" id="IPR014284">
    <property type="entry name" value="RNA_pol_sigma-70_dom"/>
</dbReference>
<protein>
    <submittedName>
        <fullName evidence="2">RNA polymerase sigma factor, sigma-70 family</fullName>
    </submittedName>
</protein>
<dbReference type="OrthoDB" id="9783788at2"/>
<dbReference type="GO" id="GO:0003700">
    <property type="term" value="F:DNA-binding transcription factor activity"/>
    <property type="evidence" value="ECO:0007669"/>
    <property type="project" value="InterPro"/>
</dbReference>
<dbReference type="RefSeq" id="WP_073199312.1">
    <property type="nucleotide sequence ID" value="NZ_FRCZ01000001.1"/>
</dbReference>
<dbReference type="Proteomes" id="UP000184184">
    <property type="component" value="Unassembled WGS sequence"/>
</dbReference>
<dbReference type="Pfam" id="PF04542">
    <property type="entry name" value="Sigma70_r2"/>
    <property type="match status" value="1"/>
</dbReference>
<name>A0A1M7JWK9_9BACI</name>
<evidence type="ECO:0000313" key="2">
    <source>
        <dbReference type="EMBL" id="SHM57374.1"/>
    </source>
</evidence>
<dbReference type="InterPro" id="IPR007394">
    <property type="entry name" value="UPF0122"/>
</dbReference>
<dbReference type="InterPro" id="IPR007627">
    <property type="entry name" value="RNA_pol_sigma70_r2"/>
</dbReference>
<keyword evidence="3" id="KW-1185">Reference proteome</keyword>
<evidence type="ECO:0000259" key="1">
    <source>
        <dbReference type="Pfam" id="PF04542"/>
    </source>
</evidence>
<feature type="domain" description="RNA polymerase sigma-70 region 2" evidence="1">
    <location>
        <begin position="9"/>
        <end position="74"/>
    </location>
</feature>